<gene>
    <name evidence="2" type="ORF">LCGC14_1049160</name>
</gene>
<organism evidence="2">
    <name type="scientific">marine sediment metagenome</name>
    <dbReference type="NCBI Taxonomy" id="412755"/>
    <lineage>
        <taxon>unclassified sequences</taxon>
        <taxon>metagenomes</taxon>
        <taxon>ecological metagenomes</taxon>
    </lineage>
</organism>
<dbReference type="EMBL" id="LAZR01004375">
    <property type="protein sequence ID" value="KKN09188.1"/>
    <property type="molecule type" value="Genomic_DNA"/>
</dbReference>
<reference evidence="2" key="1">
    <citation type="journal article" date="2015" name="Nature">
        <title>Complex archaea that bridge the gap between prokaryotes and eukaryotes.</title>
        <authorList>
            <person name="Spang A."/>
            <person name="Saw J.H."/>
            <person name="Jorgensen S.L."/>
            <person name="Zaremba-Niedzwiedzka K."/>
            <person name="Martijn J."/>
            <person name="Lind A.E."/>
            <person name="van Eijk R."/>
            <person name="Schleper C."/>
            <person name="Guy L."/>
            <person name="Ettema T.J."/>
        </authorList>
    </citation>
    <scope>NUCLEOTIDE SEQUENCE</scope>
</reference>
<name>A0A0F9QVE7_9ZZZZ</name>
<comment type="caution">
    <text evidence="2">The sequence shown here is derived from an EMBL/GenBank/DDBJ whole genome shotgun (WGS) entry which is preliminary data.</text>
</comment>
<accession>A0A0F9QVE7</accession>
<proteinExistence type="predicted"/>
<evidence type="ECO:0000256" key="1">
    <source>
        <dbReference type="SAM" id="MobiDB-lite"/>
    </source>
</evidence>
<feature type="region of interest" description="Disordered" evidence="1">
    <location>
        <begin position="1"/>
        <end position="36"/>
    </location>
</feature>
<evidence type="ECO:0000313" key="2">
    <source>
        <dbReference type="EMBL" id="KKN09188.1"/>
    </source>
</evidence>
<protein>
    <submittedName>
        <fullName evidence="2">Uncharacterized protein</fullName>
    </submittedName>
</protein>
<feature type="compositionally biased region" description="Basic and acidic residues" evidence="1">
    <location>
        <begin position="1"/>
        <end position="28"/>
    </location>
</feature>
<sequence length="79" mass="8902">MSTPEEIRYEGQQQDREDKRREMLEQRARMGGPDAPEPCEDCDGNGRVVIDACLCPALVRDEDCYRECPGRCLGTGVQP</sequence>
<dbReference type="AlphaFoldDB" id="A0A0F9QVE7"/>